<dbReference type="Proteomes" id="UP000032233">
    <property type="component" value="Unassembled WGS sequence"/>
</dbReference>
<keyword evidence="7" id="KW-0804">Transcription</keyword>
<evidence type="ECO:0000313" key="11">
    <source>
        <dbReference type="EMBL" id="KIX15404.1"/>
    </source>
</evidence>
<evidence type="ECO:0000256" key="1">
    <source>
        <dbReference type="ARBA" id="ARBA00000085"/>
    </source>
</evidence>
<dbReference type="EC" id="2.7.13.3" evidence="2"/>
<evidence type="ECO:0000256" key="2">
    <source>
        <dbReference type="ARBA" id="ARBA00012438"/>
    </source>
</evidence>
<dbReference type="GO" id="GO:0000976">
    <property type="term" value="F:transcription cis-regulatory region binding"/>
    <property type="evidence" value="ECO:0007669"/>
    <property type="project" value="TreeGrafter"/>
</dbReference>
<dbReference type="PANTHER" id="PTHR48111">
    <property type="entry name" value="REGULATOR OF RPOS"/>
    <property type="match status" value="1"/>
</dbReference>
<feature type="domain" description="Response regulatory" evidence="10">
    <location>
        <begin position="10"/>
        <end position="124"/>
    </location>
</feature>
<dbReference type="GO" id="GO:0000155">
    <property type="term" value="F:phosphorelay sensor kinase activity"/>
    <property type="evidence" value="ECO:0007669"/>
    <property type="project" value="InterPro"/>
</dbReference>
<dbReference type="CDD" id="cd00156">
    <property type="entry name" value="REC"/>
    <property type="match status" value="1"/>
</dbReference>
<evidence type="ECO:0000259" key="10">
    <source>
        <dbReference type="PROSITE" id="PS50110"/>
    </source>
</evidence>
<dbReference type="AlphaFoldDB" id="A0A0D2JB97"/>
<keyword evidence="6" id="KW-0238">DNA-binding</keyword>
<feature type="coiled-coil region" evidence="9">
    <location>
        <begin position="176"/>
        <end position="203"/>
    </location>
</feature>
<evidence type="ECO:0000256" key="3">
    <source>
        <dbReference type="ARBA" id="ARBA00022553"/>
    </source>
</evidence>
<dbReference type="InterPro" id="IPR001789">
    <property type="entry name" value="Sig_transdc_resp-reg_receiver"/>
</dbReference>
<dbReference type="STRING" id="1429043.X474_03580"/>
<keyword evidence="4" id="KW-0902">Two-component regulatory system</keyword>
<evidence type="ECO:0000256" key="4">
    <source>
        <dbReference type="ARBA" id="ARBA00023012"/>
    </source>
</evidence>
<dbReference type="InParanoid" id="A0A0D2JB97"/>
<dbReference type="PANTHER" id="PTHR48111:SF1">
    <property type="entry name" value="TWO-COMPONENT RESPONSE REGULATOR ORR33"/>
    <property type="match status" value="1"/>
</dbReference>
<dbReference type="RefSeq" id="WP_052514798.1">
    <property type="nucleotide sequence ID" value="NZ_AZAC01000003.1"/>
</dbReference>
<evidence type="ECO:0000313" key="12">
    <source>
        <dbReference type="Proteomes" id="UP000032233"/>
    </source>
</evidence>
<dbReference type="GO" id="GO:0006355">
    <property type="term" value="P:regulation of DNA-templated transcription"/>
    <property type="evidence" value="ECO:0007669"/>
    <property type="project" value="TreeGrafter"/>
</dbReference>
<dbReference type="Pfam" id="PF00072">
    <property type="entry name" value="Response_reg"/>
    <property type="match status" value="1"/>
</dbReference>
<proteinExistence type="predicted"/>
<keyword evidence="5" id="KW-0805">Transcription regulation</keyword>
<dbReference type="InterPro" id="IPR003661">
    <property type="entry name" value="HisK_dim/P_dom"/>
</dbReference>
<keyword evidence="9" id="KW-0175">Coiled coil</keyword>
<feature type="modified residue" description="4-aspartylphosphate" evidence="8">
    <location>
        <position position="59"/>
    </location>
</feature>
<evidence type="ECO:0000256" key="8">
    <source>
        <dbReference type="PROSITE-ProRule" id="PRU00169"/>
    </source>
</evidence>
<comment type="catalytic activity">
    <reaction evidence="1">
        <text>ATP + protein L-histidine = ADP + protein N-phospho-L-histidine.</text>
        <dbReference type="EC" id="2.7.13.3"/>
    </reaction>
</comment>
<keyword evidence="12" id="KW-1185">Reference proteome</keyword>
<name>A0A0D2JB97_9BACT</name>
<dbReference type="EMBL" id="AZAC01000003">
    <property type="protein sequence ID" value="KIX15404.1"/>
    <property type="molecule type" value="Genomic_DNA"/>
</dbReference>
<reference evidence="11 12" key="1">
    <citation type="submission" date="2013-11" db="EMBL/GenBank/DDBJ databases">
        <title>Metagenomic analysis of a methanogenic consortium involved in long chain n-alkane degradation.</title>
        <authorList>
            <person name="Davidova I.A."/>
            <person name="Callaghan A.V."/>
            <person name="Wawrik B."/>
            <person name="Pruitt S."/>
            <person name="Marks C."/>
            <person name="Duncan K.E."/>
            <person name="Suflita J.M."/>
        </authorList>
    </citation>
    <scope>NUCLEOTIDE SEQUENCE [LARGE SCALE GENOMIC DNA]</scope>
    <source>
        <strain evidence="11 12">SPR</strain>
    </source>
</reference>
<gene>
    <name evidence="11" type="ORF">X474_03580</name>
</gene>
<dbReference type="GO" id="GO:0005829">
    <property type="term" value="C:cytosol"/>
    <property type="evidence" value="ECO:0007669"/>
    <property type="project" value="TreeGrafter"/>
</dbReference>
<dbReference type="InterPro" id="IPR036097">
    <property type="entry name" value="HisK_dim/P_sf"/>
</dbReference>
<dbReference type="OrthoDB" id="9790791at2"/>
<dbReference type="SMART" id="SM00388">
    <property type="entry name" value="HisKA"/>
    <property type="match status" value="1"/>
</dbReference>
<evidence type="ECO:0000256" key="5">
    <source>
        <dbReference type="ARBA" id="ARBA00023015"/>
    </source>
</evidence>
<evidence type="ECO:0000256" key="9">
    <source>
        <dbReference type="SAM" id="Coils"/>
    </source>
</evidence>
<dbReference type="SMART" id="SM00448">
    <property type="entry name" value="REC"/>
    <property type="match status" value="1"/>
</dbReference>
<dbReference type="Gene3D" id="1.10.287.130">
    <property type="match status" value="1"/>
</dbReference>
<dbReference type="Pfam" id="PF00512">
    <property type="entry name" value="HisKA"/>
    <property type="match status" value="1"/>
</dbReference>
<dbReference type="GO" id="GO:0032993">
    <property type="term" value="C:protein-DNA complex"/>
    <property type="evidence" value="ECO:0007669"/>
    <property type="project" value="TreeGrafter"/>
</dbReference>
<dbReference type="Gene3D" id="3.40.50.2300">
    <property type="match status" value="1"/>
</dbReference>
<sequence length="224" mass="24962">MLDTQNNSITILLVDDSATARSQLSSYLTKMGHQPLVAENGFNALKILENISPELIICDLVMPEMDGLELLQRCRSLYPEIPFLIITAYASLETAVDALRAGAQDYITRPVNIDILSLRIETAVSRRRLCQELTQRQKLETALAAVGGVSHELNQPLMAIMASAELISNMDKLSRVKELAKVIEEQAKRIAVLTKRLANLERFETMDYTGELKVMDIKASSKDN</sequence>
<evidence type="ECO:0000256" key="7">
    <source>
        <dbReference type="ARBA" id="ARBA00023163"/>
    </source>
</evidence>
<dbReference type="CDD" id="cd00082">
    <property type="entry name" value="HisKA"/>
    <property type="match status" value="1"/>
</dbReference>
<comment type="caution">
    <text evidence="11">The sequence shown here is derived from an EMBL/GenBank/DDBJ whole genome shotgun (WGS) entry which is preliminary data.</text>
</comment>
<dbReference type="GO" id="GO:0000156">
    <property type="term" value="F:phosphorelay response regulator activity"/>
    <property type="evidence" value="ECO:0007669"/>
    <property type="project" value="TreeGrafter"/>
</dbReference>
<dbReference type="InterPro" id="IPR039420">
    <property type="entry name" value="WalR-like"/>
</dbReference>
<organism evidence="11 12">
    <name type="scientific">Dethiosulfatarculus sandiegensis</name>
    <dbReference type="NCBI Taxonomy" id="1429043"/>
    <lineage>
        <taxon>Bacteria</taxon>
        <taxon>Pseudomonadati</taxon>
        <taxon>Thermodesulfobacteriota</taxon>
        <taxon>Desulfarculia</taxon>
        <taxon>Desulfarculales</taxon>
        <taxon>Desulfarculaceae</taxon>
        <taxon>Dethiosulfatarculus</taxon>
    </lineage>
</organism>
<protein>
    <recommendedName>
        <fullName evidence="2">histidine kinase</fullName>
        <ecNumber evidence="2">2.7.13.3</ecNumber>
    </recommendedName>
</protein>
<dbReference type="SUPFAM" id="SSF47384">
    <property type="entry name" value="Homodimeric domain of signal transducing histidine kinase"/>
    <property type="match status" value="1"/>
</dbReference>
<dbReference type="InterPro" id="IPR011006">
    <property type="entry name" value="CheY-like_superfamily"/>
</dbReference>
<evidence type="ECO:0000256" key="6">
    <source>
        <dbReference type="ARBA" id="ARBA00023125"/>
    </source>
</evidence>
<dbReference type="SUPFAM" id="SSF52172">
    <property type="entry name" value="CheY-like"/>
    <property type="match status" value="1"/>
</dbReference>
<keyword evidence="3 8" id="KW-0597">Phosphoprotein</keyword>
<accession>A0A0D2JB97</accession>
<dbReference type="PROSITE" id="PS50110">
    <property type="entry name" value="RESPONSE_REGULATORY"/>
    <property type="match status" value="1"/>
</dbReference>